<proteinExistence type="predicted"/>
<keyword evidence="4" id="KW-0411">Iron-sulfur</keyword>
<dbReference type="SUPFAM" id="SSF46955">
    <property type="entry name" value="Putative DNA-binding domain"/>
    <property type="match status" value="1"/>
</dbReference>
<evidence type="ECO:0000256" key="3">
    <source>
        <dbReference type="ARBA" id="ARBA00023004"/>
    </source>
</evidence>
<protein>
    <submittedName>
        <fullName evidence="9">MerR family redox-sensitive transcriptional activator SoxR</fullName>
    </submittedName>
</protein>
<keyword evidence="10" id="KW-1185">Reference proteome</keyword>
<dbReference type="EMBL" id="OBMT01000005">
    <property type="protein sequence ID" value="SOC07024.1"/>
    <property type="molecule type" value="Genomic_DNA"/>
</dbReference>
<keyword evidence="7" id="KW-0804">Transcription</keyword>
<dbReference type="NCBIfam" id="TIGR01950">
    <property type="entry name" value="SoxR"/>
    <property type="match status" value="1"/>
</dbReference>
<feature type="domain" description="HTH merR-type" evidence="8">
    <location>
        <begin position="18"/>
        <end position="86"/>
    </location>
</feature>
<evidence type="ECO:0000256" key="5">
    <source>
        <dbReference type="ARBA" id="ARBA00023015"/>
    </source>
</evidence>
<dbReference type="InterPro" id="IPR000551">
    <property type="entry name" value="MerR-type_HTH_dom"/>
</dbReference>
<dbReference type="Proteomes" id="UP000219111">
    <property type="component" value="Unassembled WGS sequence"/>
</dbReference>
<dbReference type="PROSITE" id="PS50937">
    <property type="entry name" value="HTH_MERR_2"/>
    <property type="match status" value="1"/>
</dbReference>
<dbReference type="OrthoDB" id="9802944at2"/>
<dbReference type="SMART" id="SM00422">
    <property type="entry name" value="HTH_MERR"/>
    <property type="match status" value="1"/>
</dbReference>
<dbReference type="PRINTS" id="PR00040">
    <property type="entry name" value="HTHMERR"/>
</dbReference>
<dbReference type="AlphaFoldDB" id="A0A285SGK5"/>
<dbReference type="Gene3D" id="1.10.1660.10">
    <property type="match status" value="1"/>
</dbReference>
<dbReference type="PROSITE" id="PS00552">
    <property type="entry name" value="HTH_MERR_1"/>
    <property type="match status" value="1"/>
</dbReference>
<dbReference type="GO" id="GO:0003700">
    <property type="term" value="F:DNA-binding transcription factor activity"/>
    <property type="evidence" value="ECO:0007669"/>
    <property type="project" value="InterPro"/>
</dbReference>
<evidence type="ECO:0000256" key="6">
    <source>
        <dbReference type="ARBA" id="ARBA00023125"/>
    </source>
</evidence>
<dbReference type="Pfam" id="PF00376">
    <property type="entry name" value="MerR"/>
    <property type="match status" value="1"/>
</dbReference>
<dbReference type="InterPro" id="IPR010211">
    <property type="entry name" value="Redox-sen_tscrpt-act_SoxR"/>
</dbReference>
<dbReference type="PANTHER" id="PTHR30204:SF0">
    <property type="entry name" value="REDOX-SENSITIVE TRANSCRIPTIONAL ACTIVATOR SOXR"/>
    <property type="match status" value="1"/>
</dbReference>
<evidence type="ECO:0000256" key="4">
    <source>
        <dbReference type="ARBA" id="ARBA00023014"/>
    </source>
</evidence>
<keyword evidence="2" id="KW-0479">Metal-binding</keyword>
<evidence type="ECO:0000256" key="1">
    <source>
        <dbReference type="ARBA" id="ARBA00022714"/>
    </source>
</evidence>
<dbReference type="InterPro" id="IPR009061">
    <property type="entry name" value="DNA-bd_dom_put_sf"/>
</dbReference>
<keyword evidence="1" id="KW-0001">2Fe-2S</keyword>
<organism evidence="9 10">
    <name type="scientific">Rhodobacter maris</name>
    <dbReference type="NCBI Taxonomy" id="446682"/>
    <lineage>
        <taxon>Bacteria</taxon>
        <taxon>Pseudomonadati</taxon>
        <taxon>Pseudomonadota</taxon>
        <taxon>Alphaproteobacteria</taxon>
        <taxon>Rhodobacterales</taxon>
        <taxon>Rhodobacter group</taxon>
        <taxon>Rhodobacter</taxon>
    </lineage>
</organism>
<dbReference type="GO" id="GO:0003677">
    <property type="term" value="F:DNA binding"/>
    <property type="evidence" value="ECO:0007669"/>
    <property type="project" value="UniProtKB-KW"/>
</dbReference>
<evidence type="ECO:0000313" key="10">
    <source>
        <dbReference type="Proteomes" id="UP000219111"/>
    </source>
</evidence>
<name>A0A285SGK5_9RHOB</name>
<dbReference type="CDD" id="cd01110">
    <property type="entry name" value="HTH_SoxR"/>
    <property type="match status" value="1"/>
</dbReference>
<reference evidence="10" key="1">
    <citation type="submission" date="2017-08" db="EMBL/GenBank/DDBJ databases">
        <authorList>
            <person name="Varghese N."/>
            <person name="Submissions S."/>
        </authorList>
    </citation>
    <scope>NUCLEOTIDE SEQUENCE [LARGE SCALE GENOMIC DNA]</scope>
    <source>
        <strain evidence="10">JA276</strain>
    </source>
</reference>
<dbReference type="RefSeq" id="WP_097069955.1">
    <property type="nucleotide sequence ID" value="NZ_OBMT01000005.1"/>
</dbReference>
<dbReference type="InterPro" id="IPR015358">
    <property type="entry name" value="Tscrpt_reg_MerR_DNA-bd"/>
</dbReference>
<evidence type="ECO:0000256" key="7">
    <source>
        <dbReference type="ARBA" id="ARBA00023163"/>
    </source>
</evidence>
<evidence type="ECO:0000256" key="2">
    <source>
        <dbReference type="ARBA" id="ARBA00022723"/>
    </source>
</evidence>
<dbReference type="GO" id="GO:0051537">
    <property type="term" value="F:2 iron, 2 sulfur cluster binding"/>
    <property type="evidence" value="ECO:0007669"/>
    <property type="project" value="UniProtKB-KW"/>
</dbReference>
<keyword evidence="3" id="KW-0408">Iron</keyword>
<dbReference type="GO" id="GO:0006979">
    <property type="term" value="P:response to oxidative stress"/>
    <property type="evidence" value="ECO:0007669"/>
    <property type="project" value="InterPro"/>
</dbReference>
<keyword evidence="6" id="KW-0238">DNA-binding</keyword>
<gene>
    <name evidence="9" type="ORF">SAMN05877831_105200</name>
</gene>
<keyword evidence="5" id="KW-0805">Transcription regulation</keyword>
<accession>A0A285SGK5</accession>
<dbReference type="Pfam" id="PF09278">
    <property type="entry name" value="MerR-DNA-bind"/>
    <property type="match status" value="1"/>
</dbReference>
<evidence type="ECO:0000259" key="8">
    <source>
        <dbReference type="PROSITE" id="PS50937"/>
    </source>
</evidence>
<dbReference type="GO" id="GO:0046872">
    <property type="term" value="F:metal ion binding"/>
    <property type="evidence" value="ECO:0007669"/>
    <property type="project" value="UniProtKB-KW"/>
</dbReference>
<evidence type="ECO:0000313" key="9">
    <source>
        <dbReference type="EMBL" id="SOC07024.1"/>
    </source>
</evidence>
<dbReference type="PANTHER" id="PTHR30204">
    <property type="entry name" value="REDOX-CYCLING DRUG-SENSING TRANSCRIPTIONAL ACTIVATOR SOXR"/>
    <property type="match status" value="1"/>
</dbReference>
<dbReference type="InterPro" id="IPR047057">
    <property type="entry name" value="MerR_fam"/>
</dbReference>
<sequence length="161" mass="17343">MPQATNSRAPRPGPLPKILSVGQVAERAGVAVSTLHFYEQKGLIAALRSAGNQRRYARDVLRRIAIIRVAQDLGFSLAEIAALLRPFPPDQTPDVREVRDMVAGWKAAIEARITGLTELRDRLDGCIGCGCLSKEICPLRNPSDALAAEGKGAVLLKAGRH</sequence>